<feature type="non-terminal residue" evidence="1">
    <location>
        <position position="1"/>
    </location>
</feature>
<sequence>ILSHKPDRQLNQVSPSIINFKIHRGFPFCQILYCTIGVVSAGHISIGNSLTSKAQLSPISNNH</sequence>
<proteinExistence type="predicted"/>
<name>A0A0V0H7V5_SOLCH</name>
<protein>
    <submittedName>
        <fullName evidence="1">Putative ovule protein</fullName>
    </submittedName>
</protein>
<dbReference type="AlphaFoldDB" id="A0A0V0H7V5"/>
<evidence type="ECO:0000313" key="1">
    <source>
        <dbReference type="EMBL" id="JAP16485.1"/>
    </source>
</evidence>
<organism evidence="1">
    <name type="scientific">Solanum chacoense</name>
    <name type="common">Chaco potato</name>
    <dbReference type="NCBI Taxonomy" id="4108"/>
    <lineage>
        <taxon>Eukaryota</taxon>
        <taxon>Viridiplantae</taxon>
        <taxon>Streptophyta</taxon>
        <taxon>Embryophyta</taxon>
        <taxon>Tracheophyta</taxon>
        <taxon>Spermatophyta</taxon>
        <taxon>Magnoliopsida</taxon>
        <taxon>eudicotyledons</taxon>
        <taxon>Gunneridae</taxon>
        <taxon>Pentapetalae</taxon>
        <taxon>asterids</taxon>
        <taxon>lamiids</taxon>
        <taxon>Solanales</taxon>
        <taxon>Solanaceae</taxon>
        <taxon>Solanoideae</taxon>
        <taxon>Solaneae</taxon>
        <taxon>Solanum</taxon>
    </lineage>
</organism>
<reference evidence="1" key="1">
    <citation type="submission" date="2015-12" db="EMBL/GenBank/DDBJ databases">
        <title>Gene expression during late stages of embryo sac development: a critical building block for successful pollen-pistil interactions.</title>
        <authorList>
            <person name="Liu Y."/>
            <person name="Joly V."/>
            <person name="Sabar M."/>
            <person name="Matton D.P."/>
        </authorList>
    </citation>
    <scope>NUCLEOTIDE SEQUENCE</scope>
</reference>
<accession>A0A0V0H7V5</accession>
<dbReference type="EMBL" id="GEDG01023769">
    <property type="protein sequence ID" value="JAP16485.1"/>
    <property type="molecule type" value="Transcribed_RNA"/>
</dbReference>